<feature type="transmembrane region" description="Helical" evidence="2">
    <location>
        <begin position="42"/>
        <end position="61"/>
    </location>
</feature>
<feature type="transmembrane region" description="Helical" evidence="2">
    <location>
        <begin position="185"/>
        <end position="210"/>
    </location>
</feature>
<dbReference type="Proteomes" id="UP000464178">
    <property type="component" value="Chromosome"/>
</dbReference>
<evidence type="ECO:0000313" key="3">
    <source>
        <dbReference type="EMBL" id="VTR99401.1"/>
    </source>
</evidence>
<evidence type="ECO:0000256" key="1">
    <source>
        <dbReference type="SAM" id="MobiDB-lite"/>
    </source>
</evidence>
<keyword evidence="2" id="KW-0472">Membrane</keyword>
<feature type="region of interest" description="Disordered" evidence="1">
    <location>
        <begin position="77"/>
        <end position="109"/>
    </location>
</feature>
<sequence>MSSAVPTYPVGSVPPGVAPAAVPFSGGPVPDEEIRVYGHSNLFYWWPVWAVAFLMAGLTFLDGHVMAIVPRGTMVEQGQTAPGTDKTRDVLLTPPGETVPPATATNSDPSPRLRVAANNNYGVVFTGVLLLVVTITNLTLRGLASVIAIAVLVILGLVVALFGWWDQVLFWLGGVDVRMNAGGYLAIGIPLFLIWAFSTFIYDHYTYLIVTRGQVRIRREIGDGELAVDTSGLLLEKKRDDLFRHWLLGLGSGDLHVKTGGPANLDFELNNVLFIGSKMARIQDLIREKEIAPQAATA</sequence>
<gene>
    <name evidence="3" type="ORF">SOIL9_85300</name>
</gene>
<dbReference type="KEGG" id="gms:SOIL9_85300"/>
<feature type="transmembrane region" description="Helical" evidence="2">
    <location>
        <begin position="121"/>
        <end position="140"/>
    </location>
</feature>
<evidence type="ECO:0000256" key="2">
    <source>
        <dbReference type="SAM" id="Phobius"/>
    </source>
</evidence>
<protein>
    <submittedName>
        <fullName evidence="3">Uncharacterized protein</fullName>
    </submittedName>
</protein>
<keyword evidence="2" id="KW-1133">Transmembrane helix</keyword>
<organism evidence="3 4">
    <name type="scientific">Gemmata massiliana</name>
    <dbReference type="NCBI Taxonomy" id="1210884"/>
    <lineage>
        <taxon>Bacteria</taxon>
        <taxon>Pseudomonadati</taxon>
        <taxon>Planctomycetota</taxon>
        <taxon>Planctomycetia</taxon>
        <taxon>Gemmatales</taxon>
        <taxon>Gemmataceae</taxon>
        <taxon>Gemmata</taxon>
    </lineage>
</organism>
<proteinExistence type="predicted"/>
<reference evidence="3 4" key="1">
    <citation type="submission" date="2019-05" db="EMBL/GenBank/DDBJ databases">
        <authorList>
            <consortium name="Science for Life Laboratories"/>
        </authorList>
    </citation>
    <scope>NUCLEOTIDE SEQUENCE [LARGE SCALE GENOMIC DNA]</scope>
    <source>
        <strain evidence="3">Soil9</strain>
    </source>
</reference>
<evidence type="ECO:0000313" key="4">
    <source>
        <dbReference type="Proteomes" id="UP000464178"/>
    </source>
</evidence>
<accession>A0A6P2DDD9</accession>
<keyword evidence="2" id="KW-0812">Transmembrane</keyword>
<name>A0A6P2DDD9_9BACT</name>
<dbReference type="RefSeq" id="WP_162671872.1">
    <property type="nucleotide sequence ID" value="NZ_LR593886.1"/>
</dbReference>
<feature type="transmembrane region" description="Helical" evidence="2">
    <location>
        <begin position="147"/>
        <end position="165"/>
    </location>
</feature>
<dbReference type="AlphaFoldDB" id="A0A6P2DDD9"/>
<dbReference type="EMBL" id="LR593886">
    <property type="protein sequence ID" value="VTR99401.1"/>
    <property type="molecule type" value="Genomic_DNA"/>
</dbReference>
<keyword evidence="4" id="KW-1185">Reference proteome</keyword>